<feature type="domain" description="DUF302" evidence="1">
    <location>
        <begin position="57"/>
        <end position="116"/>
    </location>
</feature>
<proteinExistence type="predicted"/>
<dbReference type="EMBL" id="JACOOI010000013">
    <property type="protein sequence ID" value="MBC5643842.1"/>
    <property type="molecule type" value="Genomic_DNA"/>
</dbReference>
<dbReference type="Gene3D" id="3.30.310.70">
    <property type="entry name" value="TT1751-like domain"/>
    <property type="match status" value="1"/>
</dbReference>
<dbReference type="CDD" id="cd14797">
    <property type="entry name" value="DUF302"/>
    <property type="match status" value="1"/>
</dbReference>
<evidence type="ECO:0000313" key="3">
    <source>
        <dbReference type="Proteomes" id="UP000644010"/>
    </source>
</evidence>
<dbReference type="InterPro" id="IPR005180">
    <property type="entry name" value="DUF302"/>
</dbReference>
<dbReference type="Proteomes" id="UP000644010">
    <property type="component" value="Unassembled WGS sequence"/>
</dbReference>
<name>A0ABR7E247_9BACT</name>
<keyword evidence="3" id="KW-1185">Reference proteome</keyword>
<protein>
    <submittedName>
        <fullName evidence="2">DUF302 domain-containing protein</fullName>
    </submittedName>
</protein>
<dbReference type="SUPFAM" id="SSF103247">
    <property type="entry name" value="TT1751-like"/>
    <property type="match status" value="1"/>
</dbReference>
<dbReference type="PANTHER" id="PTHR38342:SF2">
    <property type="entry name" value="INNER MEMBRANE OR EXPORTED"/>
    <property type="match status" value="1"/>
</dbReference>
<comment type="caution">
    <text evidence="2">The sequence shown here is derived from an EMBL/GenBank/DDBJ whole genome shotgun (WGS) entry which is preliminary data.</text>
</comment>
<reference evidence="2 3" key="1">
    <citation type="submission" date="2020-08" db="EMBL/GenBank/DDBJ databases">
        <title>Genome public.</title>
        <authorList>
            <person name="Liu C."/>
            <person name="Sun Q."/>
        </authorList>
    </citation>
    <scope>NUCLEOTIDE SEQUENCE [LARGE SCALE GENOMIC DNA]</scope>
    <source>
        <strain evidence="2 3">BX2</strain>
    </source>
</reference>
<dbReference type="PANTHER" id="PTHR38342">
    <property type="entry name" value="SLR5037 PROTEIN"/>
    <property type="match status" value="1"/>
</dbReference>
<organism evidence="2 3">
    <name type="scientific">Parabacteroides segnis</name>
    <dbReference type="NCBI Taxonomy" id="2763058"/>
    <lineage>
        <taxon>Bacteria</taxon>
        <taxon>Pseudomonadati</taxon>
        <taxon>Bacteroidota</taxon>
        <taxon>Bacteroidia</taxon>
        <taxon>Bacteroidales</taxon>
        <taxon>Tannerellaceae</taxon>
        <taxon>Parabacteroides</taxon>
    </lineage>
</organism>
<dbReference type="InterPro" id="IPR035923">
    <property type="entry name" value="TT1751-like_sf"/>
</dbReference>
<gene>
    <name evidence="2" type="ORF">H8S77_13210</name>
</gene>
<accession>A0ABR7E247</accession>
<evidence type="ECO:0000259" key="1">
    <source>
        <dbReference type="Pfam" id="PF03625"/>
    </source>
</evidence>
<evidence type="ECO:0000313" key="2">
    <source>
        <dbReference type="EMBL" id="MBC5643842.1"/>
    </source>
</evidence>
<sequence length="158" mass="17732">MRKYLSILAGLLFAGVVLAQKGERNMNNQASKFSVDKTMGRIEQILQKMDIPVFAKFDHQKNAEEVGLDLRPNQVIVFGSPKVGTKLMQENPAISIELPLKISVWEDKNGKVWTSFPQMERLASEYGLEKEPVIGKMQELLEKIVNQSTGKTDISAPE</sequence>
<dbReference type="Pfam" id="PF03625">
    <property type="entry name" value="DUF302"/>
    <property type="match status" value="1"/>
</dbReference>